<dbReference type="PANTHER" id="PTHR47235:SF1">
    <property type="entry name" value="BLR6548 PROTEIN"/>
    <property type="match status" value="1"/>
</dbReference>
<evidence type="ECO:0000259" key="4">
    <source>
        <dbReference type="Pfam" id="PF13458"/>
    </source>
</evidence>
<comment type="caution">
    <text evidence="5">The sequence shown here is derived from an EMBL/GenBank/DDBJ whole genome shotgun (WGS) entry which is preliminary data.</text>
</comment>
<feature type="domain" description="Leucine-binding protein" evidence="4">
    <location>
        <begin position="33"/>
        <end position="385"/>
    </location>
</feature>
<name>W4LPF9_ENTF1</name>
<evidence type="ECO:0000256" key="3">
    <source>
        <dbReference type="SAM" id="SignalP"/>
    </source>
</evidence>
<accession>W4LPF9</accession>
<gene>
    <name evidence="5" type="ORF">ETSY1_13845</name>
</gene>
<protein>
    <recommendedName>
        <fullName evidence="4">Leucine-binding protein domain-containing protein</fullName>
    </recommendedName>
</protein>
<proteinExistence type="inferred from homology"/>
<organism evidence="5 6">
    <name type="scientific">Entotheonella factor</name>
    <dbReference type="NCBI Taxonomy" id="1429438"/>
    <lineage>
        <taxon>Bacteria</taxon>
        <taxon>Pseudomonadati</taxon>
        <taxon>Nitrospinota/Tectimicrobiota group</taxon>
        <taxon>Candidatus Tectimicrobiota</taxon>
        <taxon>Candidatus Entotheonellia</taxon>
        <taxon>Candidatus Entotheonellales</taxon>
        <taxon>Candidatus Entotheonellaceae</taxon>
        <taxon>Candidatus Entotheonella</taxon>
    </lineage>
</organism>
<dbReference type="HOGENOM" id="CLU_050369_0_0_7"/>
<dbReference type="SUPFAM" id="SSF53822">
    <property type="entry name" value="Periplasmic binding protein-like I"/>
    <property type="match status" value="1"/>
</dbReference>
<dbReference type="InterPro" id="IPR028081">
    <property type="entry name" value="Leu-bd"/>
</dbReference>
<dbReference type="Gene3D" id="3.40.50.2300">
    <property type="match status" value="2"/>
</dbReference>
<dbReference type="Proteomes" id="UP000019141">
    <property type="component" value="Unassembled WGS sequence"/>
</dbReference>
<evidence type="ECO:0000313" key="6">
    <source>
        <dbReference type="Proteomes" id="UP000019141"/>
    </source>
</evidence>
<dbReference type="EMBL" id="AZHW01000405">
    <property type="protein sequence ID" value="ETW99754.1"/>
    <property type="molecule type" value="Genomic_DNA"/>
</dbReference>
<evidence type="ECO:0000256" key="1">
    <source>
        <dbReference type="ARBA" id="ARBA00010062"/>
    </source>
</evidence>
<sequence>MRRMMGLLAVLALVLSTAFVPSVLADGHEKKTIVFGGQCDRTGPTKFVGTILCPGITDYVALINAKGGIEGHPVKYVEVEHAYKVDRGIEAYERIKRDGGVAMLDYGTPIVYALTPRHMEDKIPGTSPGFGRADAADGERFPYIFPIAASYWSQGAAAMHFVKEKGAKEGSKIAYIYYDNAAGQEPLPVFREICAHEKYKCREFAVPPPGVEMASSILDITRRFRADFVVSHLFGKAPAISIKEFRKNGYKLNKIISLVWGAGENDMIASGCKENKADGYLAMHFAGVGRDFPVIKEIIDTVYKDQDVPDIVGQVYYNRGVFNAAVTIEAMRLAIKNEGLPVTGEKVKNGYEQIKGFDLGGFLPPLTVTAQDHEGGGWVQVYETKGCELKKHSDWFQGYRDVVMAELKKAAEKE</sequence>
<dbReference type="CDD" id="cd06334">
    <property type="entry name" value="PBP1_ABC_ligand_binding-like"/>
    <property type="match status" value="1"/>
</dbReference>
<reference evidence="5 6" key="1">
    <citation type="journal article" date="2014" name="Nature">
        <title>An environmental bacterial taxon with a large and distinct metabolic repertoire.</title>
        <authorList>
            <person name="Wilson M.C."/>
            <person name="Mori T."/>
            <person name="Ruckert C."/>
            <person name="Uria A.R."/>
            <person name="Helf M.J."/>
            <person name="Takada K."/>
            <person name="Gernert C."/>
            <person name="Steffens U.A."/>
            <person name="Heycke N."/>
            <person name="Schmitt S."/>
            <person name="Rinke C."/>
            <person name="Helfrich E.J."/>
            <person name="Brachmann A.O."/>
            <person name="Gurgui C."/>
            <person name="Wakimoto T."/>
            <person name="Kracht M."/>
            <person name="Crusemann M."/>
            <person name="Hentschel U."/>
            <person name="Abe I."/>
            <person name="Matsunaga S."/>
            <person name="Kalinowski J."/>
            <person name="Takeyama H."/>
            <person name="Piel J."/>
        </authorList>
    </citation>
    <scope>NUCLEOTIDE SEQUENCE [LARGE SCALE GENOMIC DNA]</scope>
    <source>
        <strain evidence="6">TSY1</strain>
    </source>
</reference>
<dbReference type="Pfam" id="PF13458">
    <property type="entry name" value="Peripla_BP_6"/>
    <property type="match status" value="1"/>
</dbReference>
<feature type="signal peptide" evidence="3">
    <location>
        <begin position="1"/>
        <end position="25"/>
    </location>
</feature>
<keyword evidence="6" id="KW-1185">Reference proteome</keyword>
<dbReference type="AlphaFoldDB" id="W4LPF9"/>
<dbReference type="PANTHER" id="PTHR47235">
    <property type="entry name" value="BLR6548 PROTEIN"/>
    <property type="match status" value="1"/>
</dbReference>
<feature type="chain" id="PRO_5004844619" description="Leucine-binding protein domain-containing protein" evidence="3">
    <location>
        <begin position="26"/>
        <end position="414"/>
    </location>
</feature>
<evidence type="ECO:0000313" key="5">
    <source>
        <dbReference type="EMBL" id="ETW99754.1"/>
    </source>
</evidence>
<evidence type="ECO:0000256" key="2">
    <source>
        <dbReference type="ARBA" id="ARBA00022729"/>
    </source>
</evidence>
<keyword evidence="2 3" id="KW-0732">Signal</keyword>
<dbReference type="InterPro" id="IPR028082">
    <property type="entry name" value="Peripla_BP_I"/>
</dbReference>
<comment type="similarity">
    <text evidence="1">Belongs to the leucine-binding protein family.</text>
</comment>